<sequence>MVSVRTLVILALSSGALAADYAFAWTACTNAQRCTKTDPPPEGPGLRSTGFRFQASDGYWYSTDADGLYVSPTGYFMPGHDYNTAAVGSKDDNIGWTRWVAPNAQACCLPDGVGNNIKTLAASKW</sequence>
<comment type="caution">
    <text evidence="2">The sequence shown here is derived from an EMBL/GenBank/DDBJ whole genome shotgun (WGS) entry which is preliminary data.</text>
</comment>
<keyword evidence="3" id="KW-1185">Reference proteome</keyword>
<dbReference type="Proteomes" id="UP000295703">
    <property type="component" value="Unassembled WGS sequence"/>
</dbReference>
<feature type="chain" id="PRO_5020862026" description="Secreted protein" evidence="1">
    <location>
        <begin position="19"/>
        <end position="125"/>
    </location>
</feature>
<evidence type="ECO:0000256" key="1">
    <source>
        <dbReference type="SAM" id="SignalP"/>
    </source>
</evidence>
<dbReference type="EMBL" id="RYZW01000042">
    <property type="protein sequence ID" value="TDZ58613.1"/>
    <property type="molecule type" value="Genomic_DNA"/>
</dbReference>
<accession>A0A4R8RFD5</accession>
<organism evidence="2 3">
    <name type="scientific">Colletotrichum trifolii</name>
    <dbReference type="NCBI Taxonomy" id="5466"/>
    <lineage>
        <taxon>Eukaryota</taxon>
        <taxon>Fungi</taxon>
        <taxon>Dikarya</taxon>
        <taxon>Ascomycota</taxon>
        <taxon>Pezizomycotina</taxon>
        <taxon>Sordariomycetes</taxon>
        <taxon>Hypocreomycetidae</taxon>
        <taxon>Glomerellales</taxon>
        <taxon>Glomerellaceae</taxon>
        <taxon>Colletotrichum</taxon>
        <taxon>Colletotrichum orbiculare species complex</taxon>
    </lineage>
</organism>
<evidence type="ECO:0008006" key="4">
    <source>
        <dbReference type="Google" id="ProtNLM"/>
    </source>
</evidence>
<feature type="signal peptide" evidence="1">
    <location>
        <begin position="1"/>
        <end position="18"/>
    </location>
</feature>
<proteinExistence type="predicted"/>
<dbReference type="AlphaFoldDB" id="A0A4R8RFD5"/>
<keyword evidence="1" id="KW-0732">Signal</keyword>
<protein>
    <recommendedName>
        <fullName evidence="4">Secreted protein</fullName>
    </recommendedName>
</protein>
<reference evidence="2 3" key="1">
    <citation type="submission" date="2018-12" db="EMBL/GenBank/DDBJ databases">
        <title>Genome sequence and assembly of Colletotrichum trifolii.</title>
        <authorList>
            <person name="Gan P."/>
            <person name="Shirasu K."/>
        </authorList>
    </citation>
    <scope>NUCLEOTIDE SEQUENCE [LARGE SCALE GENOMIC DNA]</scope>
    <source>
        <strain evidence="2 3">543-2</strain>
    </source>
</reference>
<name>A0A4R8RFD5_COLTR</name>
<gene>
    <name evidence="2" type="ORF">CTRI78_v005206</name>
</gene>
<evidence type="ECO:0000313" key="2">
    <source>
        <dbReference type="EMBL" id="TDZ58613.1"/>
    </source>
</evidence>
<evidence type="ECO:0000313" key="3">
    <source>
        <dbReference type="Proteomes" id="UP000295703"/>
    </source>
</evidence>